<dbReference type="Proteomes" id="UP000001514">
    <property type="component" value="Unassembled WGS sequence"/>
</dbReference>
<evidence type="ECO:0000313" key="2">
    <source>
        <dbReference type="Proteomes" id="UP000001514"/>
    </source>
</evidence>
<reference evidence="1 2" key="1">
    <citation type="journal article" date="2011" name="Science">
        <title>The Selaginella genome identifies genetic changes associated with the evolution of vascular plants.</title>
        <authorList>
            <person name="Banks J.A."/>
            <person name="Nishiyama T."/>
            <person name="Hasebe M."/>
            <person name="Bowman J.L."/>
            <person name="Gribskov M."/>
            <person name="dePamphilis C."/>
            <person name="Albert V.A."/>
            <person name="Aono N."/>
            <person name="Aoyama T."/>
            <person name="Ambrose B.A."/>
            <person name="Ashton N.W."/>
            <person name="Axtell M.J."/>
            <person name="Barker E."/>
            <person name="Barker M.S."/>
            <person name="Bennetzen J.L."/>
            <person name="Bonawitz N.D."/>
            <person name="Chapple C."/>
            <person name="Cheng C."/>
            <person name="Correa L.G."/>
            <person name="Dacre M."/>
            <person name="DeBarry J."/>
            <person name="Dreyer I."/>
            <person name="Elias M."/>
            <person name="Engstrom E.M."/>
            <person name="Estelle M."/>
            <person name="Feng L."/>
            <person name="Finet C."/>
            <person name="Floyd S.K."/>
            <person name="Frommer W.B."/>
            <person name="Fujita T."/>
            <person name="Gramzow L."/>
            <person name="Gutensohn M."/>
            <person name="Harholt J."/>
            <person name="Hattori M."/>
            <person name="Heyl A."/>
            <person name="Hirai T."/>
            <person name="Hiwatashi Y."/>
            <person name="Ishikawa M."/>
            <person name="Iwata M."/>
            <person name="Karol K.G."/>
            <person name="Koehler B."/>
            <person name="Kolukisaoglu U."/>
            <person name="Kubo M."/>
            <person name="Kurata T."/>
            <person name="Lalonde S."/>
            <person name="Li K."/>
            <person name="Li Y."/>
            <person name="Litt A."/>
            <person name="Lyons E."/>
            <person name="Manning G."/>
            <person name="Maruyama T."/>
            <person name="Michael T.P."/>
            <person name="Mikami K."/>
            <person name="Miyazaki S."/>
            <person name="Morinaga S."/>
            <person name="Murata T."/>
            <person name="Mueller-Roeber B."/>
            <person name="Nelson D.R."/>
            <person name="Obara M."/>
            <person name="Oguri Y."/>
            <person name="Olmstead R.G."/>
            <person name="Onodera N."/>
            <person name="Petersen B.L."/>
            <person name="Pils B."/>
            <person name="Prigge M."/>
            <person name="Rensing S.A."/>
            <person name="Riano-Pachon D.M."/>
            <person name="Roberts A.W."/>
            <person name="Sato Y."/>
            <person name="Scheller H.V."/>
            <person name="Schulz B."/>
            <person name="Schulz C."/>
            <person name="Shakirov E.V."/>
            <person name="Shibagaki N."/>
            <person name="Shinohara N."/>
            <person name="Shippen D.E."/>
            <person name="Soerensen I."/>
            <person name="Sotooka R."/>
            <person name="Sugimoto N."/>
            <person name="Sugita M."/>
            <person name="Sumikawa N."/>
            <person name="Tanurdzic M."/>
            <person name="Theissen G."/>
            <person name="Ulvskov P."/>
            <person name="Wakazuki S."/>
            <person name="Weng J.K."/>
            <person name="Willats W.W."/>
            <person name="Wipf D."/>
            <person name="Wolf P.G."/>
            <person name="Yang L."/>
            <person name="Zimmer A.D."/>
            <person name="Zhu Q."/>
            <person name="Mitros T."/>
            <person name="Hellsten U."/>
            <person name="Loque D."/>
            <person name="Otillar R."/>
            <person name="Salamov A."/>
            <person name="Schmutz J."/>
            <person name="Shapiro H."/>
            <person name="Lindquist E."/>
            <person name="Lucas S."/>
            <person name="Rokhsar D."/>
            <person name="Grigoriev I.V."/>
        </authorList>
    </citation>
    <scope>NUCLEOTIDE SEQUENCE [LARGE SCALE GENOMIC DNA]</scope>
</reference>
<sequence length="74" mass="8293">MLGFALVANASYLDTYSGLHCDKNTRRYDSCGCNNIDFKQQKGYKFVYTNGQSATAYSGTRCQKRAGVSFDRND</sequence>
<dbReference type="GO" id="GO:0006952">
    <property type="term" value="P:defense response"/>
    <property type="evidence" value="ECO:0007669"/>
    <property type="project" value="InterPro"/>
</dbReference>
<protein>
    <submittedName>
        <fullName evidence="1">Uncharacterized protein</fullName>
    </submittedName>
</protein>
<dbReference type="SUPFAM" id="SSF49695">
    <property type="entry name" value="gamma-Crystallin-like"/>
    <property type="match status" value="1"/>
</dbReference>
<keyword evidence="2" id="KW-1185">Reference proteome</keyword>
<dbReference type="InterPro" id="IPR011024">
    <property type="entry name" value="G_crystallin-like"/>
</dbReference>
<dbReference type="InParanoid" id="D8RFF7"/>
<dbReference type="GO" id="GO:0045926">
    <property type="term" value="P:negative regulation of growth"/>
    <property type="evidence" value="ECO:0007669"/>
    <property type="project" value="InterPro"/>
</dbReference>
<dbReference type="Gramene" id="EFJ28860">
    <property type="protein sequence ID" value="EFJ28860"/>
    <property type="gene ID" value="SELMODRAFT_92077"/>
</dbReference>
<dbReference type="Pfam" id="PF09117">
    <property type="entry name" value="MiAMP1"/>
    <property type="match status" value="1"/>
</dbReference>
<dbReference type="EMBL" id="GL377578">
    <property type="protein sequence ID" value="EFJ28860.1"/>
    <property type="molecule type" value="Genomic_DNA"/>
</dbReference>
<gene>
    <name evidence="1" type="ORF">SELMODRAFT_92077</name>
</gene>
<dbReference type="HOGENOM" id="CLU_2692449_0_0_1"/>
<dbReference type="InterPro" id="IPR015791">
    <property type="entry name" value="Antimic/Inh_G_crystallin-like"/>
</dbReference>
<evidence type="ECO:0000313" key="1">
    <source>
        <dbReference type="EMBL" id="EFJ28860.1"/>
    </source>
</evidence>
<dbReference type="AlphaFoldDB" id="D8RFF7"/>
<organism evidence="2">
    <name type="scientific">Selaginella moellendorffii</name>
    <name type="common">Spikemoss</name>
    <dbReference type="NCBI Taxonomy" id="88036"/>
    <lineage>
        <taxon>Eukaryota</taxon>
        <taxon>Viridiplantae</taxon>
        <taxon>Streptophyta</taxon>
        <taxon>Embryophyta</taxon>
        <taxon>Tracheophyta</taxon>
        <taxon>Lycopodiopsida</taxon>
        <taxon>Selaginellales</taxon>
        <taxon>Selaginellaceae</taxon>
        <taxon>Selaginella</taxon>
    </lineage>
</organism>
<dbReference type="InterPro" id="IPR015201">
    <property type="entry name" value="Antimicrobial_MiAMP1"/>
</dbReference>
<proteinExistence type="predicted"/>
<dbReference type="KEGG" id="smo:SELMODRAFT_92077"/>
<accession>D8RFF7</accession>
<dbReference type="Gene3D" id="2.60.20.30">
    <property type="match status" value="1"/>
</dbReference>
<name>D8RFF7_SELML</name>